<name>A0A1K1QC22_9FLAO</name>
<accession>A0A1K1QC22</accession>
<dbReference type="CDD" id="cd02966">
    <property type="entry name" value="TlpA_like_family"/>
    <property type="match status" value="1"/>
</dbReference>
<dbReference type="InterPro" id="IPR025380">
    <property type="entry name" value="DUF4369"/>
</dbReference>
<feature type="domain" description="Thioredoxin" evidence="6">
    <location>
        <begin position="230"/>
        <end position="369"/>
    </location>
</feature>
<evidence type="ECO:0000256" key="2">
    <source>
        <dbReference type="ARBA" id="ARBA00022748"/>
    </source>
</evidence>
<evidence type="ECO:0000256" key="3">
    <source>
        <dbReference type="ARBA" id="ARBA00023157"/>
    </source>
</evidence>
<evidence type="ECO:0000256" key="1">
    <source>
        <dbReference type="ARBA" id="ARBA00004196"/>
    </source>
</evidence>
<dbReference type="GO" id="GO:0017004">
    <property type="term" value="P:cytochrome complex assembly"/>
    <property type="evidence" value="ECO:0007669"/>
    <property type="project" value="UniProtKB-KW"/>
</dbReference>
<dbReference type="PROSITE" id="PS51352">
    <property type="entry name" value="THIOREDOXIN_2"/>
    <property type="match status" value="1"/>
</dbReference>
<feature type="signal peptide" evidence="5">
    <location>
        <begin position="1"/>
        <end position="21"/>
    </location>
</feature>
<organism evidence="7 8">
    <name type="scientific">Sinomicrobium oceani</name>
    <dbReference type="NCBI Taxonomy" id="1150368"/>
    <lineage>
        <taxon>Bacteria</taxon>
        <taxon>Pseudomonadati</taxon>
        <taxon>Bacteroidota</taxon>
        <taxon>Flavobacteriia</taxon>
        <taxon>Flavobacteriales</taxon>
        <taxon>Flavobacteriaceae</taxon>
        <taxon>Sinomicrobium</taxon>
    </lineage>
</organism>
<keyword evidence="5" id="KW-0732">Signal</keyword>
<dbReference type="AlphaFoldDB" id="A0A1K1QC22"/>
<keyword evidence="4" id="KW-0676">Redox-active center</keyword>
<dbReference type="PANTHER" id="PTHR42852:SF6">
    <property type="entry name" value="THIOL:DISULFIDE INTERCHANGE PROTEIN DSBE"/>
    <property type="match status" value="1"/>
</dbReference>
<dbReference type="RefSeq" id="WP_072317660.1">
    <property type="nucleotide sequence ID" value="NZ_FPJE01000012.1"/>
</dbReference>
<dbReference type="PROSITE" id="PS51257">
    <property type="entry name" value="PROKAR_LIPOPROTEIN"/>
    <property type="match status" value="1"/>
</dbReference>
<dbReference type="InterPro" id="IPR036249">
    <property type="entry name" value="Thioredoxin-like_sf"/>
</dbReference>
<proteinExistence type="predicted"/>
<sequence length="369" mass="41246">MKKIGVLFLMALIAASCGQQHKDSYTITVKIDGVEDGKTVFMKKADVNNQPVDVDSTTVQQGQFTFTGKADTPEIHFLLIDQVGNIPVIVENGDIEIEAYKDSINFSKMGGSPSNDDFYEFISGTRGIGERINALRQQMMKASQERDTVTIATLQDTYGDIQEEAKEYEVNFVEGHPDSYISALVLEKMLMSQSQTPEELKELYSSLSEDVKKTAVAERVAKQIENLTKVSVGATAPEFSAPTPEGEELALKDIKGKITIIDFWAAWCKPCRAENPHVVKLYEKYKDQGLSIIGVSLDRKKEDWEKAIAEDQLPWHHVSNLKFWQDPIAQLYNVKAIPATFILDENGKIIAKDLRGEALDAKLAELFEM</sequence>
<protein>
    <submittedName>
        <fullName evidence="7">Peroxiredoxin</fullName>
    </submittedName>
</protein>
<comment type="subcellular location">
    <subcellularLocation>
        <location evidence="1">Cell envelope</location>
    </subcellularLocation>
</comment>
<keyword evidence="2" id="KW-0201">Cytochrome c-type biogenesis</keyword>
<keyword evidence="8" id="KW-1185">Reference proteome</keyword>
<feature type="chain" id="PRO_5012340148" evidence="5">
    <location>
        <begin position="22"/>
        <end position="369"/>
    </location>
</feature>
<dbReference type="Gene3D" id="3.40.30.10">
    <property type="entry name" value="Glutaredoxin"/>
    <property type="match status" value="1"/>
</dbReference>
<dbReference type="InterPro" id="IPR013766">
    <property type="entry name" value="Thioredoxin_domain"/>
</dbReference>
<evidence type="ECO:0000259" key="6">
    <source>
        <dbReference type="PROSITE" id="PS51352"/>
    </source>
</evidence>
<dbReference type="PANTHER" id="PTHR42852">
    <property type="entry name" value="THIOL:DISULFIDE INTERCHANGE PROTEIN DSBE"/>
    <property type="match status" value="1"/>
</dbReference>
<evidence type="ECO:0000313" key="7">
    <source>
        <dbReference type="EMBL" id="SFW57463.1"/>
    </source>
</evidence>
<dbReference type="GO" id="GO:0016209">
    <property type="term" value="F:antioxidant activity"/>
    <property type="evidence" value="ECO:0007669"/>
    <property type="project" value="InterPro"/>
</dbReference>
<dbReference type="GO" id="GO:0016491">
    <property type="term" value="F:oxidoreductase activity"/>
    <property type="evidence" value="ECO:0007669"/>
    <property type="project" value="InterPro"/>
</dbReference>
<dbReference type="InterPro" id="IPR000866">
    <property type="entry name" value="AhpC/TSA"/>
</dbReference>
<reference evidence="7 8" key="1">
    <citation type="submission" date="2016-11" db="EMBL/GenBank/DDBJ databases">
        <authorList>
            <person name="Jaros S."/>
            <person name="Januszkiewicz K."/>
            <person name="Wedrychowicz H."/>
        </authorList>
    </citation>
    <scope>NUCLEOTIDE SEQUENCE [LARGE SCALE GENOMIC DNA]</scope>
    <source>
        <strain evidence="7 8">CGMCC 1.12145</strain>
    </source>
</reference>
<dbReference type="Pfam" id="PF14289">
    <property type="entry name" value="DUF4369"/>
    <property type="match status" value="1"/>
</dbReference>
<dbReference type="InterPro" id="IPR050553">
    <property type="entry name" value="Thioredoxin_ResA/DsbE_sf"/>
</dbReference>
<dbReference type="STRING" id="1150368.SAMN02927921_02450"/>
<keyword evidence="3" id="KW-1015">Disulfide bond</keyword>
<gene>
    <name evidence="7" type="ORF">SAMN02927921_02450</name>
</gene>
<evidence type="ECO:0000313" key="8">
    <source>
        <dbReference type="Proteomes" id="UP000182248"/>
    </source>
</evidence>
<dbReference type="Pfam" id="PF00578">
    <property type="entry name" value="AhpC-TSA"/>
    <property type="match status" value="1"/>
</dbReference>
<dbReference type="Proteomes" id="UP000182248">
    <property type="component" value="Unassembled WGS sequence"/>
</dbReference>
<evidence type="ECO:0000256" key="5">
    <source>
        <dbReference type="SAM" id="SignalP"/>
    </source>
</evidence>
<dbReference type="EMBL" id="FPJE01000012">
    <property type="protein sequence ID" value="SFW57463.1"/>
    <property type="molecule type" value="Genomic_DNA"/>
</dbReference>
<evidence type="ECO:0000256" key="4">
    <source>
        <dbReference type="ARBA" id="ARBA00023284"/>
    </source>
</evidence>
<dbReference type="OrthoDB" id="1069091at2"/>
<dbReference type="SUPFAM" id="SSF52833">
    <property type="entry name" value="Thioredoxin-like"/>
    <property type="match status" value="1"/>
</dbReference>
<dbReference type="GO" id="GO:0030313">
    <property type="term" value="C:cell envelope"/>
    <property type="evidence" value="ECO:0007669"/>
    <property type="project" value="UniProtKB-SubCell"/>
</dbReference>